<dbReference type="Gene3D" id="1.10.10.10">
    <property type="entry name" value="Winged helix-like DNA-binding domain superfamily/Winged helix DNA-binding domain"/>
    <property type="match status" value="1"/>
</dbReference>
<sequence length="213" mass="23549">MGNIRQPNNKPGRDTGLAGALFSGVQQRLLALIFGHPETSYYLSEIIRTLCSGTGAVERELARLERAGLVTVERIGNQKHYQANRASPIFAELHALILKTVGLREPLRRALQPVADRTTAAFVYGSIAKGMDTAKSDVDLMVIGRDLTYADLYDSLEAAEQVLARTINPTILERTEWNRKRSEHNAFIENVCSQPKIFIIGTEASLNDGSEPR</sequence>
<dbReference type="SUPFAM" id="SSF46785">
    <property type="entry name" value="Winged helix' DNA-binding domain"/>
    <property type="match status" value="1"/>
</dbReference>
<reference evidence="3" key="1">
    <citation type="journal article" date="2019" name="Int. J. Syst. Evol. Microbiol.">
        <title>The Global Catalogue of Microorganisms (GCM) 10K type strain sequencing project: providing services to taxonomists for standard genome sequencing and annotation.</title>
        <authorList>
            <consortium name="The Broad Institute Genomics Platform"/>
            <consortium name="The Broad Institute Genome Sequencing Center for Infectious Disease"/>
            <person name="Wu L."/>
            <person name="Ma J."/>
        </authorList>
    </citation>
    <scope>NUCLEOTIDE SEQUENCE [LARGE SCALE GENOMIC DNA]</scope>
    <source>
        <strain evidence="3">JCM 15089</strain>
    </source>
</reference>
<dbReference type="InterPro" id="IPR011991">
    <property type="entry name" value="ArsR-like_HTH"/>
</dbReference>
<proteinExistence type="predicted"/>
<dbReference type="CDD" id="cd00090">
    <property type="entry name" value="HTH_ARSR"/>
    <property type="match status" value="1"/>
</dbReference>
<comment type="caution">
    <text evidence="2">The sequence shown here is derived from an EMBL/GenBank/DDBJ whole genome shotgun (WGS) entry which is preliminary data.</text>
</comment>
<feature type="domain" description="Polymerase beta nucleotidyltransferase" evidence="1">
    <location>
        <begin position="119"/>
        <end position="161"/>
    </location>
</feature>
<protein>
    <recommendedName>
        <fullName evidence="1">Polymerase beta nucleotidyltransferase domain-containing protein</fullName>
    </recommendedName>
</protein>
<dbReference type="Proteomes" id="UP001499951">
    <property type="component" value="Unassembled WGS sequence"/>
</dbReference>
<dbReference type="InterPro" id="IPR036388">
    <property type="entry name" value="WH-like_DNA-bd_sf"/>
</dbReference>
<dbReference type="InterPro" id="IPR036390">
    <property type="entry name" value="WH_DNA-bd_sf"/>
</dbReference>
<dbReference type="SUPFAM" id="SSF81301">
    <property type="entry name" value="Nucleotidyltransferase"/>
    <property type="match status" value="1"/>
</dbReference>
<evidence type="ECO:0000313" key="3">
    <source>
        <dbReference type="Proteomes" id="UP001499951"/>
    </source>
</evidence>
<dbReference type="InterPro" id="IPR041633">
    <property type="entry name" value="Polbeta"/>
</dbReference>
<keyword evidence="3" id="KW-1185">Reference proteome</keyword>
<dbReference type="EMBL" id="BAAADD010000009">
    <property type="protein sequence ID" value="GAA0581971.1"/>
    <property type="molecule type" value="Genomic_DNA"/>
</dbReference>
<dbReference type="Gene3D" id="3.30.460.10">
    <property type="entry name" value="Beta Polymerase, domain 2"/>
    <property type="match status" value="1"/>
</dbReference>
<dbReference type="CDD" id="cd05403">
    <property type="entry name" value="NT_KNTase_like"/>
    <property type="match status" value="1"/>
</dbReference>
<dbReference type="InterPro" id="IPR043519">
    <property type="entry name" value="NT_sf"/>
</dbReference>
<name>A0ABP3Q396_9PROT</name>
<dbReference type="Pfam" id="PF18765">
    <property type="entry name" value="Polbeta"/>
    <property type="match status" value="1"/>
</dbReference>
<gene>
    <name evidence="2" type="ORF">GCM10008942_33600</name>
</gene>
<evidence type="ECO:0000259" key="1">
    <source>
        <dbReference type="Pfam" id="PF18765"/>
    </source>
</evidence>
<evidence type="ECO:0000313" key="2">
    <source>
        <dbReference type="EMBL" id="GAA0581971.1"/>
    </source>
</evidence>
<organism evidence="2 3">
    <name type="scientific">Rhizomicrobium electricum</name>
    <dbReference type="NCBI Taxonomy" id="480070"/>
    <lineage>
        <taxon>Bacteria</taxon>
        <taxon>Pseudomonadati</taxon>
        <taxon>Pseudomonadota</taxon>
        <taxon>Alphaproteobacteria</taxon>
        <taxon>Micropepsales</taxon>
        <taxon>Micropepsaceae</taxon>
        <taxon>Rhizomicrobium</taxon>
    </lineage>
</organism>
<accession>A0ABP3Q396</accession>